<dbReference type="Proteomes" id="UP000276349">
    <property type="component" value="Unassembled WGS sequence"/>
</dbReference>
<dbReference type="OrthoDB" id="6914375at2"/>
<organism evidence="1 2">
    <name type="scientific">Lysinibacillus telephonicus</name>
    <dbReference type="NCBI Taxonomy" id="1714840"/>
    <lineage>
        <taxon>Bacteria</taxon>
        <taxon>Bacillati</taxon>
        <taxon>Bacillota</taxon>
        <taxon>Bacilli</taxon>
        <taxon>Bacillales</taxon>
        <taxon>Bacillaceae</taxon>
        <taxon>Lysinibacillus</taxon>
    </lineage>
</organism>
<gene>
    <name evidence="1" type="ORF">EKG35_18810</name>
</gene>
<proteinExistence type="predicted"/>
<dbReference type="Pfam" id="PF14137">
    <property type="entry name" value="DUF4304"/>
    <property type="match status" value="1"/>
</dbReference>
<protein>
    <submittedName>
        <fullName evidence="1">DUF4304 domain-containing protein</fullName>
    </submittedName>
</protein>
<sequence>MASDEREMMNNALKKVVIPFLRQQGFKGSLPHFRRKNKDNIDLITFQFNRWDGSFVVELATCSVEGVTTYWGELVPPNKVTAHDINERFRLGDKSKDEDGIWFSFENAKSEEDFEEVASYVVDLLKITDRLWIMNLLIE</sequence>
<dbReference type="EMBL" id="RXNR01000091">
    <property type="protein sequence ID" value="RTQ87632.1"/>
    <property type="molecule type" value="Genomic_DNA"/>
</dbReference>
<dbReference type="AlphaFoldDB" id="A0A3S0HFH6"/>
<keyword evidence="2" id="KW-1185">Reference proteome</keyword>
<evidence type="ECO:0000313" key="2">
    <source>
        <dbReference type="Proteomes" id="UP000276349"/>
    </source>
</evidence>
<dbReference type="InterPro" id="IPR025412">
    <property type="entry name" value="DUF4304"/>
</dbReference>
<comment type="caution">
    <text evidence="1">The sequence shown here is derived from an EMBL/GenBank/DDBJ whole genome shotgun (WGS) entry which is preliminary data.</text>
</comment>
<evidence type="ECO:0000313" key="1">
    <source>
        <dbReference type="EMBL" id="RTQ87632.1"/>
    </source>
</evidence>
<name>A0A3S0HFH6_9BACI</name>
<dbReference type="RefSeq" id="WP_126296083.1">
    <property type="nucleotide sequence ID" value="NZ_RXNR01000091.1"/>
</dbReference>
<reference evidence="1 2" key="1">
    <citation type="submission" date="2018-12" db="EMBL/GenBank/DDBJ databases">
        <authorList>
            <person name="Yu L."/>
        </authorList>
    </citation>
    <scope>NUCLEOTIDE SEQUENCE [LARGE SCALE GENOMIC DNA]</scope>
    <source>
        <strain evidence="1 2">S5H2222</strain>
    </source>
</reference>
<accession>A0A3S0HFH6</accession>